<evidence type="ECO:0008006" key="4">
    <source>
        <dbReference type="Google" id="ProtNLM"/>
    </source>
</evidence>
<dbReference type="Proteomes" id="UP000639338">
    <property type="component" value="Unassembled WGS sequence"/>
</dbReference>
<dbReference type="EMBL" id="JACMRX010000002">
    <property type="protein sequence ID" value="KAF7994547.1"/>
    <property type="molecule type" value="Genomic_DNA"/>
</dbReference>
<name>A0A835CSP8_APHGI</name>
<keyword evidence="1" id="KW-0732">Signal</keyword>
<protein>
    <recommendedName>
        <fullName evidence="4">Venom protein</fullName>
    </recommendedName>
</protein>
<dbReference type="AlphaFoldDB" id="A0A835CSP8"/>
<comment type="caution">
    <text evidence="2">The sequence shown here is derived from an EMBL/GenBank/DDBJ whole genome shotgun (WGS) entry which is preliminary data.</text>
</comment>
<keyword evidence="3" id="KW-1185">Reference proteome</keyword>
<sequence>MANVNIRIFLILLLTIIGCVNMTNSATIRSDEFGELLERMTAYDNNLSDKIRYQKRAIQSGGENVAPNYCLNQPCGWAVYIPSTRQIESFITNVCTCPDSTYECIRTDDDLSVSAYVYRCRQNTTADDIKAPKDAS</sequence>
<proteinExistence type="predicted"/>
<evidence type="ECO:0000313" key="2">
    <source>
        <dbReference type="EMBL" id="KAF7994547.1"/>
    </source>
</evidence>
<dbReference type="OrthoDB" id="6340809at2759"/>
<accession>A0A835CSP8</accession>
<dbReference type="PROSITE" id="PS51257">
    <property type="entry name" value="PROKAR_LIPOPROTEIN"/>
    <property type="match status" value="1"/>
</dbReference>
<evidence type="ECO:0000256" key="1">
    <source>
        <dbReference type="SAM" id="SignalP"/>
    </source>
</evidence>
<organism evidence="2 3">
    <name type="scientific">Aphidius gifuensis</name>
    <name type="common">Parasitoid wasp</name>
    <dbReference type="NCBI Taxonomy" id="684658"/>
    <lineage>
        <taxon>Eukaryota</taxon>
        <taxon>Metazoa</taxon>
        <taxon>Ecdysozoa</taxon>
        <taxon>Arthropoda</taxon>
        <taxon>Hexapoda</taxon>
        <taxon>Insecta</taxon>
        <taxon>Pterygota</taxon>
        <taxon>Neoptera</taxon>
        <taxon>Endopterygota</taxon>
        <taxon>Hymenoptera</taxon>
        <taxon>Apocrita</taxon>
        <taxon>Ichneumonoidea</taxon>
        <taxon>Braconidae</taxon>
        <taxon>Aphidiinae</taxon>
        <taxon>Aphidius</taxon>
    </lineage>
</organism>
<feature type="signal peptide" evidence="1">
    <location>
        <begin position="1"/>
        <end position="25"/>
    </location>
</feature>
<reference evidence="2 3" key="1">
    <citation type="submission" date="2020-08" db="EMBL/GenBank/DDBJ databases">
        <title>Aphidius gifuensis genome sequencing and assembly.</title>
        <authorList>
            <person name="Du Z."/>
        </authorList>
    </citation>
    <scope>NUCLEOTIDE SEQUENCE [LARGE SCALE GENOMIC DNA]</scope>
    <source>
        <strain evidence="2">YNYX2018</strain>
        <tissue evidence="2">Adults</tissue>
    </source>
</reference>
<evidence type="ECO:0000313" key="3">
    <source>
        <dbReference type="Proteomes" id="UP000639338"/>
    </source>
</evidence>
<feature type="chain" id="PRO_5032390453" description="Venom protein" evidence="1">
    <location>
        <begin position="26"/>
        <end position="136"/>
    </location>
</feature>
<gene>
    <name evidence="2" type="ORF">HCN44_004019</name>
</gene>